<organism evidence="1 2">
    <name type="scientific">Cronobacter phage Pet-CM3-4</name>
    <dbReference type="NCBI Taxonomy" id="1892569"/>
    <lineage>
        <taxon>Viruses</taxon>
        <taxon>Duplodnaviria</taxon>
        <taxon>Heunggongvirae</taxon>
        <taxon>Uroviricota</taxon>
        <taxon>Caudoviricetes</taxon>
        <taxon>Pantevenvirales</taxon>
        <taxon>Straboviridae</taxon>
        <taxon>Tevenvirinae</taxon>
        <taxon>Karamvirus</taxon>
        <taxon>Karamvirus petcm34</taxon>
    </lineage>
</organism>
<dbReference type="Proteomes" id="UP000279601">
    <property type="component" value="Segment"/>
</dbReference>
<dbReference type="KEGG" id="vg:65109265"/>
<dbReference type="RefSeq" id="YP_010091733.1">
    <property type="nucleotide sequence ID" value="NC_055726.1"/>
</dbReference>
<evidence type="ECO:0000313" key="1">
    <source>
        <dbReference type="EMBL" id="SCN45811.1"/>
    </source>
</evidence>
<evidence type="ECO:0000313" key="2">
    <source>
        <dbReference type="Proteomes" id="UP000279601"/>
    </source>
</evidence>
<accession>A0A1D3RKN7</accession>
<proteinExistence type="predicted"/>
<dbReference type="EMBL" id="LT614807">
    <property type="protein sequence ID" value="SCN45811.1"/>
    <property type="molecule type" value="Genomic_DNA"/>
</dbReference>
<name>A0A1D3RKN7_9CAUD</name>
<dbReference type="GeneID" id="65109265"/>
<keyword evidence="2" id="KW-1185">Reference proteome</keyword>
<protein>
    <submittedName>
        <fullName evidence="1">Uncharacterized protein</fullName>
    </submittedName>
</protein>
<reference evidence="2" key="1">
    <citation type="submission" date="2016-09" db="EMBL/GenBank/DDBJ databases">
        <authorList>
            <person name="Kajsik M."/>
        </authorList>
    </citation>
    <scope>NUCLEOTIDE SEQUENCE [LARGE SCALE GENOMIC DNA]</scope>
</reference>
<sequence length="103" mass="11979">MSCPATIFTSLNGEINGSVHHNWGWIPPSDYDVAVKVLRIVENVPGEMRNGQLAAKWDKLYIPPFGNMLKEKYWDMYDTLKNIHYGLMDRKDFKLSDFLEEKV</sequence>